<dbReference type="Proteomes" id="UP000588158">
    <property type="component" value="Unassembled WGS sequence"/>
</dbReference>
<accession>A0A841AEK1</accession>
<sequence length="38" mass="4069">MSVSAIVMMCIAIVTVWGGLVAAVINLRKHPEALDDED</sequence>
<dbReference type="NCBIfam" id="NF033493">
    <property type="entry name" value="MetS_like_NSS"/>
    <property type="match status" value="1"/>
</dbReference>
<evidence type="ECO:0000313" key="3">
    <source>
        <dbReference type="Proteomes" id="UP000588158"/>
    </source>
</evidence>
<name>A0A841AEK1_9MICO</name>
<keyword evidence="1" id="KW-0812">Transmembrane</keyword>
<evidence type="ECO:0008006" key="4">
    <source>
        <dbReference type="Google" id="ProtNLM"/>
    </source>
</evidence>
<keyword evidence="3" id="KW-1185">Reference proteome</keyword>
<dbReference type="RefSeq" id="WP_184326440.1">
    <property type="nucleotide sequence ID" value="NZ_JACHLZ010000001.1"/>
</dbReference>
<keyword evidence="1" id="KW-1133">Transmembrane helix</keyword>
<evidence type="ECO:0000256" key="1">
    <source>
        <dbReference type="SAM" id="Phobius"/>
    </source>
</evidence>
<comment type="caution">
    <text evidence="2">The sequence shown here is derived from an EMBL/GenBank/DDBJ whole genome shotgun (WGS) entry which is preliminary data.</text>
</comment>
<dbReference type="Pfam" id="PF16951">
    <property type="entry name" value="MaAIMP_sms"/>
    <property type="match status" value="1"/>
</dbReference>
<dbReference type="EMBL" id="JACHLZ010000001">
    <property type="protein sequence ID" value="MBB5833256.1"/>
    <property type="molecule type" value="Genomic_DNA"/>
</dbReference>
<protein>
    <recommendedName>
        <fullName evidence="4">Methionine/alanine importer small subunit</fullName>
    </recommendedName>
</protein>
<organism evidence="2 3">
    <name type="scientific">Brachybacterium aquaticum</name>
    <dbReference type="NCBI Taxonomy" id="1432564"/>
    <lineage>
        <taxon>Bacteria</taxon>
        <taxon>Bacillati</taxon>
        <taxon>Actinomycetota</taxon>
        <taxon>Actinomycetes</taxon>
        <taxon>Micrococcales</taxon>
        <taxon>Dermabacteraceae</taxon>
        <taxon>Brachybacterium</taxon>
    </lineage>
</organism>
<keyword evidence="1" id="KW-0472">Membrane</keyword>
<proteinExistence type="predicted"/>
<reference evidence="2 3" key="1">
    <citation type="submission" date="2020-08" db="EMBL/GenBank/DDBJ databases">
        <title>Sequencing the genomes of 1000 actinobacteria strains.</title>
        <authorList>
            <person name="Klenk H.-P."/>
        </authorList>
    </citation>
    <scope>NUCLEOTIDE SEQUENCE [LARGE SCALE GENOMIC DNA]</scope>
    <source>
        <strain evidence="2 3">DSM 28796</strain>
    </source>
</reference>
<evidence type="ECO:0000313" key="2">
    <source>
        <dbReference type="EMBL" id="MBB5833256.1"/>
    </source>
</evidence>
<gene>
    <name evidence="2" type="ORF">HNR70_003069</name>
</gene>
<dbReference type="AlphaFoldDB" id="A0A841AEK1"/>
<feature type="transmembrane region" description="Helical" evidence="1">
    <location>
        <begin position="6"/>
        <end position="27"/>
    </location>
</feature>
<dbReference type="InterPro" id="IPR031596">
    <property type="entry name" value="MaAIMP_sms"/>
</dbReference>